<feature type="region of interest" description="Disordered" evidence="1">
    <location>
        <begin position="154"/>
        <end position="325"/>
    </location>
</feature>
<dbReference type="AlphaFoldDB" id="A0A086SX18"/>
<feature type="region of interest" description="Disordered" evidence="1">
    <location>
        <begin position="339"/>
        <end position="382"/>
    </location>
</feature>
<comment type="caution">
    <text evidence="2">The sequence shown here is derived from an EMBL/GenBank/DDBJ whole genome shotgun (WGS) entry which is preliminary data.</text>
</comment>
<evidence type="ECO:0000256" key="1">
    <source>
        <dbReference type="SAM" id="MobiDB-lite"/>
    </source>
</evidence>
<dbReference type="EMBL" id="JPKY01000120">
    <property type="protein sequence ID" value="KFH41650.1"/>
    <property type="molecule type" value="Genomic_DNA"/>
</dbReference>
<proteinExistence type="predicted"/>
<feature type="compositionally biased region" description="Basic and acidic residues" evidence="1">
    <location>
        <begin position="245"/>
        <end position="255"/>
    </location>
</feature>
<dbReference type="HOGENOM" id="CLU_602627_0_0_1"/>
<sequence>MASSENRPQPYAGQPDLDPACIALHADLADTQPTQTKRPADEDTPTPGPVPPKKKKVSERGSERTPPAPCNATPASAGDSIRRLLDAATAAAADESAAAAILALRGSSQGRVATAIAPLVAPIRRLEEGQAELRGLVRAIARKMGVSAPLAGDYIQSAEQSSPSDDKVDMEAKEDEESEVSECVSRLLDLEAPFQANLHPVASTPPHQNKRPAVEAPPATGPAPKKRKKRKTRKKPKKPRGPHRNPKDDASRYSRVESLINTSIEAPSNPRVDTPKEPRVEAPKMPGYEEQRLGGKRDLYRPPRQVSGQGTTSVVGHPSPAQDIKSEAVQAAEHVMMIPLPAARERKPTAHPTPSRRPIQSENQERAIQPTPRPTILGSPWGRSLREIDERVDALKREMRRRMKKPEVRPELREKVGRIESCLETMEARDMLAALRELMQLAGIKETGEVQKGE</sequence>
<feature type="compositionally biased region" description="Basic residues" evidence="1">
    <location>
        <begin position="224"/>
        <end position="244"/>
    </location>
</feature>
<evidence type="ECO:0000313" key="2">
    <source>
        <dbReference type="EMBL" id="KFH41650.1"/>
    </source>
</evidence>
<gene>
    <name evidence="2" type="ORF">ACRE_076400</name>
</gene>
<evidence type="ECO:0000313" key="3">
    <source>
        <dbReference type="Proteomes" id="UP000029964"/>
    </source>
</evidence>
<accession>A0A086SX18</accession>
<feature type="region of interest" description="Disordered" evidence="1">
    <location>
        <begin position="1"/>
        <end position="77"/>
    </location>
</feature>
<protein>
    <submittedName>
        <fullName evidence="2">Uncharacterized protein</fullName>
    </submittedName>
</protein>
<reference evidence="3" key="1">
    <citation type="journal article" date="2014" name="Genome Announc.">
        <title>Genome sequence and annotation of Acremonium chrysogenum, producer of the beta-lactam antibiotic cephalosporin C.</title>
        <authorList>
            <person name="Terfehr D."/>
            <person name="Dahlmann T.A."/>
            <person name="Specht T."/>
            <person name="Zadra I."/>
            <person name="Kuernsteiner H."/>
            <person name="Kueck U."/>
        </authorList>
    </citation>
    <scope>NUCLEOTIDE SEQUENCE [LARGE SCALE GENOMIC DNA]</scope>
    <source>
        <strain evidence="3">ATCC 11550 / CBS 779.69 / DSM 880 / IAM 14645 / JCM 23072 / IMI 49137</strain>
    </source>
</reference>
<feature type="compositionally biased region" description="Basic and acidic residues" evidence="1">
    <location>
        <begin position="273"/>
        <end position="301"/>
    </location>
</feature>
<name>A0A086SX18_HAPC1</name>
<keyword evidence="3" id="KW-1185">Reference proteome</keyword>
<organism evidence="2 3">
    <name type="scientific">Hapsidospora chrysogenum (strain ATCC 11550 / CBS 779.69 / DSM 880 / IAM 14645 / JCM 23072 / IMI 49137)</name>
    <name type="common">Acremonium chrysogenum</name>
    <dbReference type="NCBI Taxonomy" id="857340"/>
    <lineage>
        <taxon>Eukaryota</taxon>
        <taxon>Fungi</taxon>
        <taxon>Dikarya</taxon>
        <taxon>Ascomycota</taxon>
        <taxon>Pezizomycotina</taxon>
        <taxon>Sordariomycetes</taxon>
        <taxon>Hypocreomycetidae</taxon>
        <taxon>Hypocreales</taxon>
        <taxon>Bionectriaceae</taxon>
        <taxon>Hapsidospora</taxon>
    </lineage>
</organism>
<dbReference type="Proteomes" id="UP000029964">
    <property type="component" value="Unassembled WGS sequence"/>
</dbReference>